<evidence type="ECO:0000256" key="7">
    <source>
        <dbReference type="ARBA" id="ARBA00023077"/>
    </source>
</evidence>
<evidence type="ECO:0000256" key="2">
    <source>
        <dbReference type="ARBA" id="ARBA00022448"/>
    </source>
</evidence>
<proteinExistence type="inferred from homology"/>
<evidence type="ECO:0000256" key="5">
    <source>
        <dbReference type="ARBA" id="ARBA00022692"/>
    </source>
</evidence>
<dbReference type="InterPro" id="IPR012910">
    <property type="entry name" value="Plug_dom"/>
</dbReference>
<comment type="similarity">
    <text evidence="10 11">Belongs to the TonB-dependent receptor family.</text>
</comment>
<feature type="signal peptide" evidence="12">
    <location>
        <begin position="1"/>
        <end position="29"/>
    </location>
</feature>
<dbReference type="RefSeq" id="WP_113646120.1">
    <property type="nucleotide sequence ID" value="NZ_QMHN01000001.1"/>
</dbReference>
<dbReference type="InterPro" id="IPR011662">
    <property type="entry name" value="Secretin/TonB_short_N"/>
</dbReference>
<evidence type="ECO:0000256" key="6">
    <source>
        <dbReference type="ARBA" id="ARBA00023004"/>
    </source>
</evidence>
<keyword evidence="4" id="KW-0406">Ion transport</keyword>
<dbReference type="OrthoDB" id="9768177at2"/>
<keyword evidence="9 10" id="KW-0998">Cell outer membrane</keyword>
<dbReference type="GO" id="GO:0009279">
    <property type="term" value="C:cell outer membrane"/>
    <property type="evidence" value="ECO:0007669"/>
    <property type="project" value="UniProtKB-SubCell"/>
</dbReference>
<evidence type="ECO:0000256" key="12">
    <source>
        <dbReference type="SAM" id="SignalP"/>
    </source>
</evidence>
<evidence type="ECO:0000313" key="14">
    <source>
        <dbReference type="EMBL" id="RWU10633.1"/>
    </source>
</evidence>
<dbReference type="InterPro" id="IPR023997">
    <property type="entry name" value="TonB-dep_OMP_SusC/RagA_CS"/>
</dbReference>
<evidence type="ECO:0000256" key="1">
    <source>
        <dbReference type="ARBA" id="ARBA00004571"/>
    </source>
</evidence>
<evidence type="ECO:0000256" key="4">
    <source>
        <dbReference type="ARBA" id="ARBA00022496"/>
    </source>
</evidence>
<dbReference type="GO" id="GO:0006826">
    <property type="term" value="P:iron ion transport"/>
    <property type="evidence" value="ECO:0007669"/>
    <property type="project" value="UniProtKB-KW"/>
</dbReference>
<dbReference type="Pfam" id="PF00593">
    <property type="entry name" value="TonB_dep_Rec_b-barrel"/>
    <property type="match status" value="1"/>
</dbReference>
<keyword evidence="6" id="KW-0408">Iron</keyword>
<sequence>MYKIYNYKLLRIMRLTIVMLIAAMMQVSAASFAQRVTLNEKRASVEKILKKIRAQTNYDFLFEDDLLKAVGEVAIKVSNVPLEEALQTLFSQTSLTYNIEGKIIVILAKKKPLPQNKVALFGEIDVKGKVVDEAGHPLVGATISILVQESSEDEKTGDFSMSIKGRKAITVTNAAGEFELKNVAEQAYVIISYIGYQDYSIKAAKDLGIIKMKLSGKLQEVVVTTGYQQISKERSAASFAKPDMNVVADRATSNNIIQRLDGLVPGLVINNSPTSGKQQYLIRGLSTLSNVQNYASATPLFVVDGIPIADISSINPQDVQDISVLKDATASSIWGARASNGVIVITTKKGSKNQQLRISYNAFTNFQGRPNISYFPMMNSAQYLQASKETFDPINYTYSPIYTPVSGNTGYSPDRKIEWDFAKGLISAAVRDAKLDSLAGIDNLSQMKDIFYRPQVLMNHTLSLSGGTERYVNYTSISYHNNQSYIPGNSDNTYKINTRHDYTFNPNIKAYFIADLTNQRTASSRAVTPDNRFLPYQLFQDASGNSIDMSYLGYTPIEAIAALETLTGRSLRYNPIDNQRTGMSDSKAFTARLTSGLTINLYKGLRYEGVFGYLRGANRSTSYDDNTNYNQNIQILQFAQNNGGTIKYNLPNINGKYGTTNYTDENWTIRNQLVYDYTSKNRLHELSILAGYEAQEQKNIATSSSVFGYNVTAQTSTLIDYNTLTATGIAGGIIPTLGGNARLSETPFTQSEALQRFKSFYGNVGYTFDKRYTLNASWRQDKSNLFGINKSAQRKPAWSVGGKWTLSNEPFLKGNATVNTLATRITYGIGGNSPTPGKSANQDVLVASTNVNVPGGQAYSVQTPGNKNLTWEQTRTLNVGLDFSLFHSRLSGSLDFYQKKSSDLIGPLSVNPFTGFPTIVGNVGNISNSGMEASIQSVNINSHDFKWNSSFTLSYNKNKVTKINLLTAVVTGRDQINAQYLQNYPAFSVFAFNYAGLDASGNPLVRLANGSASLGMTNATTPLANDALFKGVFQPSWNGGLSNTFGYKHISLNINIIYNLGNVMFRDVNTIYTEGLRAPGFIGNQNFQSGNLRTDFANRWQKPGDEFITDIPSYRNLTDHAKRNTDYYRYGHTNIVSAAYMKIRDLSIAYTFSKTLLSKLKIEGLSLRAGMSNIMLWKANDYGIDPEFQDARFGNRTLPTAQNAFNLGIRLTL</sequence>
<keyword evidence="15" id="KW-1185">Reference proteome</keyword>
<keyword evidence="8 10" id="KW-0472">Membrane</keyword>
<gene>
    <name evidence="14" type="ORF">DPV69_04655</name>
</gene>
<dbReference type="SUPFAM" id="SSF49464">
    <property type="entry name" value="Carboxypeptidase regulatory domain-like"/>
    <property type="match status" value="1"/>
</dbReference>
<evidence type="ECO:0000256" key="9">
    <source>
        <dbReference type="ARBA" id="ARBA00023237"/>
    </source>
</evidence>
<dbReference type="SMART" id="SM00965">
    <property type="entry name" value="STN"/>
    <property type="match status" value="1"/>
</dbReference>
<protein>
    <submittedName>
        <fullName evidence="14">SusC/RagA family TonB-linked outer membrane protein</fullName>
    </submittedName>
</protein>
<comment type="subcellular location">
    <subcellularLocation>
        <location evidence="1 10">Cell outer membrane</location>
        <topology evidence="1 10">Multi-pass membrane protein</topology>
    </subcellularLocation>
</comment>
<evidence type="ECO:0000313" key="15">
    <source>
        <dbReference type="Proteomes" id="UP000284120"/>
    </source>
</evidence>
<keyword evidence="12" id="KW-0732">Signal</keyword>
<evidence type="ECO:0000256" key="3">
    <source>
        <dbReference type="ARBA" id="ARBA00022452"/>
    </source>
</evidence>
<dbReference type="SUPFAM" id="SSF56935">
    <property type="entry name" value="Porins"/>
    <property type="match status" value="1"/>
</dbReference>
<evidence type="ECO:0000256" key="11">
    <source>
        <dbReference type="RuleBase" id="RU003357"/>
    </source>
</evidence>
<dbReference type="InterPro" id="IPR000531">
    <property type="entry name" value="Beta-barrel_TonB"/>
</dbReference>
<dbReference type="Gene3D" id="2.60.40.1120">
    <property type="entry name" value="Carboxypeptidase-like, regulatory domain"/>
    <property type="match status" value="1"/>
</dbReference>
<dbReference type="Pfam" id="PF07660">
    <property type="entry name" value="STN"/>
    <property type="match status" value="1"/>
</dbReference>
<dbReference type="Gene3D" id="2.40.170.20">
    <property type="entry name" value="TonB-dependent receptor, beta-barrel domain"/>
    <property type="match status" value="1"/>
</dbReference>
<dbReference type="Pfam" id="PF07715">
    <property type="entry name" value="Plug"/>
    <property type="match status" value="1"/>
</dbReference>
<dbReference type="InterPro" id="IPR023996">
    <property type="entry name" value="TonB-dep_OMP_SusC/RagA"/>
</dbReference>
<accession>A0A3S4RTM9</accession>
<dbReference type="InterPro" id="IPR008969">
    <property type="entry name" value="CarboxyPept-like_regulatory"/>
</dbReference>
<reference evidence="14 15" key="1">
    <citation type="submission" date="2018-06" db="EMBL/GenBank/DDBJ databases">
        <title>Pedobacter endophyticus sp. nov., an endophytic bacterium isolated from a leaf of Triticum aestivum.</title>
        <authorList>
            <person name="Zhang L."/>
        </authorList>
    </citation>
    <scope>NUCLEOTIDE SEQUENCE [LARGE SCALE GENOMIC DNA]</scope>
    <source>
        <strain evidence="14 15">CM134L-2</strain>
    </source>
</reference>
<keyword evidence="5 10" id="KW-0812">Transmembrane</keyword>
<keyword evidence="3 10" id="KW-1134">Transmembrane beta strand</keyword>
<keyword evidence="4" id="KW-0410">Iron transport</keyword>
<dbReference type="AlphaFoldDB" id="A0A3S4RTM9"/>
<dbReference type="Proteomes" id="UP000284120">
    <property type="component" value="Unassembled WGS sequence"/>
</dbReference>
<dbReference type="EMBL" id="SAYW01000001">
    <property type="protein sequence ID" value="RWU10633.1"/>
    <property type="molecule type" value="Genomic_DNA"/>
</dbReference>
<evidence type="ECO:0000256" key="10">
    <source>
        <dbReference type="PROSITE-ProRule" id="PRU01360"/>
    </source>
</evidence>
<feature type="chain" id="PRO_5018656795" evidence="12">
    <location>
        <begin position="30"/>
        <end position="1213"/>
    </location>
</feature>
<dbReference type="InterPro" id="IPR037066">
    <property type="entry name" value="Plug_dom_sf"/>
</dbReference>
<dbReference type="InterPro" id="IPR036942">
    <property type="entry name" value="Beta-barrel_TonB_sf"/>
</dbReference>
<dbReference type="NCBIfam" id="TIGR04056">
    <property type="entry name" value="OMP_RagA_SusC"/>
    <property type="match status" value="1"/>
</dbReference>
<comment type="caution">
    <text evidence="14">The sequence shown here is derived from an EMBL/GenBank/DDBJ whole genome shotgun (WGS) entry which is preliminary data.</text>
</comment>
<evidence type="ECO:0000256" key="8">
    <source>
        <dbReference type="ARBA" id="ARBA00023136"/>
    </source>
</evidence>
<dbReference type="Gene3D" id="3.55.50.30">
    <property type="match status" value="1"/>
</dbReference>
<dbReference type="PROSITE" id="PS52016">
    <property type="entry name" value="TONB_DEPENDENT_REC_3"/>
    <property type="match status" value="1"/>
</dbReference>
<keyword evidence="7 11" id="KW-0798">TonB box</keyword>
<keyword evidence="2 10" id="KW-0813">Transport</keyword>
<feature type="domain" description="Secretin/TonB short N-terminal" evidence="13">
    <location>
        <begin position="58"/>
        <end position="109"/>
    </location>
</feature>
<organism evidence="14 15">
    <name type="scientific">Pedobacter chitinilyticus</name>
    <dbReference type="NCBI Taxonomy" id="2233776"/>
    <lineage>
        <taxon>Bacteria</taxon>
        <taxon>Pseudomonadati</taxon>
        <taxon>Bacteroidota</taxon>
        <taxon>Sphingobacteriia</taxon>
        <taxon>Sphingobacteriales</taxon>
        <taxon>Sphingobacteriaceae</taxon>
        <taxon>Pedobacter</taxon>
    </lineage>
</organism>
<evidence type="ECO:0000259" key="13">
    <source>
        <dbReference type="SMART" id="SM00965"/>
    </source>
</evidence>
<dbReference type="Gene3D" id="2.170.130.10">
    <property type="entry name" value="TonB-dependent receptor, plug domain"/>
    <property type="match status" value="1"/>
</dbReference>
<dbReference type="NCBIfam" id="TIGR04057">
    <property type="entry name" value="SusC_RagA_signa"/>
    <property type="match status" value="1"/>
</dbReference>
<dbReference type="InterPro" id="IPR039426">
    <property type="entry name" value="TonB-dep_rcpt-like"/>
</dbReference>
<name>A0A3S4RTM9_9SPHI</name>